<organism evidence="1">
    <name type="scientific">marine sediment metagenome</name>
    <dbReference type="NCBI Taxonomy" id="412755"/>
    <lineage>
        <taxon>unclassified sequences</taxon>
        <taxon>metagenomes</taxon>
        <taxon>ecological metagenomes</taxon>
    </lineage>
</organism>
<dbReference type="InterPro" id="IPR027417">
    <property type="entry name" value="P-loop_NTPase"/>
</dbReference>
<dbReference type="EMBL" id="BARU01015112">
    <property type="protein sequence ID" value="GAH40373.1"/>
    <property type="molecule type" value="Genomic_DNA"/>
</dbReference>
<dbReference type="Gene3D" id="3.40.50.300">
    <property type="entry name" value="P-loop containing nucleotide triphosphate hydrolases"/>
    <property type="match status" value="1"/>
</dbReference>
<sequence>GPPGVGKTILCRYFASLRAKEKKNKSFFWLTMDESIKPSHFIGSFYPLKPQIADGCPKALPDS</sequence>
<dbReference type="AlphaFoldDB" id="X1H4Z6"/>
<proteinExistence type="predicted"/>
<evidence type="ECO:0000313" key="1">
    <source>
        <dbReference type="EMBL" id="GAH40373.1"/>
    </source>
</evidence>
<name>X1H4Z6_9ZZZZ</name>
<gene>
    <name evidence="1" type="ORF">S03H2_26221</name>
</gene>
<comment type="caution">
    <text evidence="1">The sequence shown here is derived from an EMBL/GenBank/DDBJ whole genome shotgun (WGS) entry which is preliminary data.</text>
</comment>
<accession>X1H4Z6</accession>
<feature type="non-terminal residue" evidence="1">
    <location>
        <position position="1"/>
    </location>
</feature>
<dbReference type="SUPFAM" id="SSF52540">
    <property type="entry name" value="P-loop containing nucleoside triphosphate hydrolases"/>
    <property type="match status" value="1"/>
</dbReference>
<reference evidence="1" key="1">
    <citation type="journal article" date="2014" name="Front. Microbiol.">
        <title>High frequency of phylogenetically diverse reductive dehalogenase-homologous genes in deep subseafloor sedimentary metagenomes.</title>
        <authorList>
            <person name="Kawai M."/>
            <person name="Futagami T."/>
            <person name="Toyoda A."/>
            <person name="Takaki Y."/>
            <person name="Nishi S."/>
            <person name="Hori S."/>
            <person name="Arai W."/>
            <person name="Tsubouchi T."/>
            <person name="Morono Y."/>
            <person name="Uchiyama I."/>
            <person name="Ito T."/>
            <person name="Fujiyama A."/>
            <person name="Inagaki F."/>
            <person name="Takami H."/>
        </authorList>
    </citation>
    <scope>NUCLEOTIDE SEQUENCE</scope>
    <source>
        <strain evidence="1">Expedition CK06-06</strain>
    </source>
</reference>
<protein>
    <submittedName>
        <fullName evidence="1">Uncharacterized protein</fullName>
    </submittedName>
</protein>